<evidence type="ECO:0000313" key="3">
    <source>
        <dbReference type="EMBL" id="KAF6028303.1"/>
    </source>
</evidence>
<dbReference type="PANTHER" id="PTHR10704:SF44">
    <property type="entry name" value="LD35051P-RELATED"/>
    <property type="match status" value="1"/>
</dbReference>
<name>A0A7J7JQZ6_BUGNE</name>
<gene>
    <name evidence="3" type="ORF">EB796_013407</name>
</gene>
<dbReference type="InterPro" id="IPR027417">
    <property type="entry name" value="P-loop_NTPase"/>
</dbReference>
<dbReference type="GO" id="GO:0001517">
    <property type="term" value="F:N-acetylglucosamine 6-O-sulfotransferase activity"/>
    <property type="evidence" value="ECO:0007669"/>
    <property type="project" value="TreeGrafter"/>
</dbReference>
<dbReference type="InterPro" id="IPR051135">
    <property type="entry name" value="Gal/GlcNAc/GalNAc_ST"/>
</dbReference>
<proteinExistence type="predicted"/>
<feature type="region of interest" description="Disordered" evidence="1">
    <location>
        <begin position="123"/>
        <end position="305"/>
    </location>
</feature>
<feature type="compositionally biased region" description="Acidic residues" evidence="1">
    <location>
        <begin position="294"/>
        <end position="303"/>
    </location>
</feature>
<dbReference type="AlphaFoldDB" id="A0A7J7JQZ6"/>
<keyword evidence="4" id="KW-1185">Reference proteome</keyword>
<keyword evidence="2" id="KW-1133">Transmembrane helix</keyword>
<dbReference type="EMBL" id="VXIV02001965">
    <property type="protein sequence ID" value="KAF6028303.1"/>
    <property type="molecule type" value="Genomic_DNA"/>
</dbReference>
<comment type="caution">
    <text evidence="3">The sequence shown here is derived from an EMBL/GenBank/DDBJ whole genome shotgun (WGS) entry which is preliminary data.</text>
</comment>
<accession>A0A7J7JQZ6</accession>
<evidence type="ECO:0000256" key="2">
    <source>
        <dbReference type="SAM" id="Phobius"/>
    </source>
</evidence>
<feature type="compositionally biased region" description="Basic and acidic residues" evidence="1">
    <location>
        <begin position="139"/>
        <end position="149"/>
    </location>
</feature>
<dbReference type="PANTHER" id="PTHR10704">
    <property type="entry name" value="CARBOHYDRATE SULFOTRANSFERASE"/>
    <property type="match status" value="1"/>
</dbReference>
<feature type="compositionally biased region" description="Polar residues" evidence="1">
    <location>
        <begin position="125"/>
        <end position="137"/>
    </location>
</feature>
<evidence type="ECO:0000256" key="1">
    <source>
        <dbReference type="SAM" id="MobiDB-lite"/>
    </source>
</evidence>
<dbReference type="OrthoDB" id="5987729at2759"/>
<reference evidence="3" key="1">
    <citation type="submission" date="2020-06" db="EMBL/GenBank/DDBJ databases">
        <title>Draft genome of Bugula neritina, a colonial animal packing powerful symbionts and potential medicines.</title>
        <authorList>
            <person name="Rayko M."/>
        </authorList>
    </citation>
    <scope>NUCLEOTIDE SEQUENCE [LARGE SCALE GENOMIC DNA]</scope>
    <source>
        <strain evidence="3">Kwan_BN1</strain>
    </source>
</reference>
<keyword evidence="2" id="KW-0472">Membrane</keyword>
<dbReference type="SUPFAM" id="SSF52540">
    <property type="entry name" value="P-loop containing nucleoside triphosphate hydrolases"/>
    <property type="match status" value="1"/>
</dbReference>
<dbReference type="Gene3D" id="3.40.50.300">
    <property type="entry name" value="P-loop containing nucleotide triphosphate hydrolases"/>
    <property type="match status" value="1"/>
</dbReference>
<dbReference type="GO" id="GO:0006790">
    <property type="term" value="P:sulfur compound metabolic process"/>
    <property type="evidence" value="ECO:0007669"/>
    <property type="project" value="TreeGrafter"/>
</dbReference>
<organism evidence="3 4">
    <name type="scientific">Bugula neritina</name>
    <name type="common">Brown bryozoan</name>
    <name type="synonym">Sertularia neritina</name>
    <dbReference type="NCBI Taxonomy" id="10212"/>
    <lineage>
        <taxon>Eukaryota</taxon>
        <taxon>Metazoa</taxon>
        <taxon>Spiralia</taxon>
        <taxon>Lophotrochozoa</taxon>
        <taxon>Bryozoa</taxon>
        <taxon>Gymnolaemata</taxon>
        <taxon>Cheilostomatida</taxon>
        <taxon>Flustrina</taxon>
        <taxon>Buguloidea</taxon>
        <taxon>Bugulidae</taxon>
        <taxon>Bugula</taxon>
    </lineage>
</organism>
<feature type="compositionally biased region" description="Basic and acidic residues" evidence="1">
    <location>
        <begin position="250"/>
        <end position="293"/>
    </location>
</feature>
<feature type="transmembrane region" description="Helical" evidence="2">
    <location>
        <begin position="12"/>
        <end position="31"/>
    </location>
</feature>
<dbReference type="Proteomes" id="UP000593567">
    <property type="component" value="Unassembled WGS sequence"/>
</dbReference>
<evidence type="ECO:0000313" key="4">
    <source>
        <dbReference type="Proteomes" id="UP000593567"/>
    </source>
</evidence>
<feature type="compositionally biased region" description="Basic and acidic residues" evidence="1">
    <location>
        <begin position="160"/>
        <end position="185"/>
    </location>
</feature>
<protein>
    <submittedName>
        <fullName evidence="3">Uncharacterized protein</fullName>
    </submittedName>
</protein>
<dbReference type="GO" id="GO:0006044">
    <property type="term" value="P:N-acetylglucosamine metabolic process"/>
    <property type="evidence" value="ECO:0007669"/>
    <property type="project" value="TreeGrafter"/>
</dbReference>
<keyword evidence="2" id="KW-0812">Transmembrane</keyword>
<sequence length="895" mass="103619">MATSNCCCNQKRLKGAAGLLFVVSTTIYFYLNYSRQGYYENKGQIVGMIKPFRGINEAFKILNWEPKRLGYVVPEERTHDLMTTKIRALAHNSKEYNDSSFSKSDQGKITAGEKLFSKDGIKVAQQRTESTNQQETSQEVDKLESRGTTDNEDSYPVTPKGRDLKDDLYKEQIDEKEKHTEAIERKKQKHSYNEESNEDKLPLENLKEADLTLEGIQDQDRNTVSLAEEQESERTSQGDETVSVRALSQSEKELLEKGEFDKEKNGSFENEGKSLQEKEGFTEERKEQLREGGGDEDEAEKEEDMEKLIKNESENYVQKNVELQRYYQSPLLTSCEEYSDSMKYSSHSYSTLSFEDCRDHCLNQETVYATLVRGKCLCYSTDNTPTKILNLESCRATCEVKDKQCYPHRLPHVMTMKTGSHDGGTDWTIWMSVLFLDVKVKYKGCYRNKATNTECHPEFQRKITKETNTTEYKTLIGCFTSLSLHEISKEVSKNYFKPLLVKGKDAYAICQQHCRTLKTRYSVVFIQKSYRKSCLCTDSLKRARPTNTCPTHGVAVFFTQEDNDGKLLFEGEVEKKGKVLVLARYRSGSSMTQSFFVRYPNSMILFEPGKMTSTTEAGNKALLKALEAFYKCDANSLPRFFYNSRLMKFSFSMLSIRGQTSNNYYPVFNCYNSHPPVDCAPMWQEACESSSFLNVKTIRVFSTLPVQKFVERNSDVHVIHLVRDPKSLLAAQKVFGKRSPYHEVCNQMAEIGKMVHKMREEGFKNIHEVFYEELATNASYYGAKLYREMNLEMPKEVSSFLSREEFSGESIPKGAKEVVRKDPTYHMYRFLLRYKIQDLADIDKACRDVYALWPEHYTDLPTMYKDHKLEIEHYIPNFRLNNLRSYFSQLKKFSH</sequence>
<feature type="compositionally biased region" description="Basic and acidic residues" evidence="1">
    <location>
        <begin position="198"/>
        <end position="210"/>
    </location>
</feature>